<dbReference type="EMBL" id="LRDB01000050">
    <property type="protein sequence ID" value="KYG73170.1"/>
    <property type="molecule type" value="Genomic_DNA"/>
</dbReference>
<comment type="caution">
    <text evidence="2">The sequence shown here is derived from an EMBL/GenBank/DDBJ whole genome shotgun (WGS) entry which is preliminary data.</text>
</comment>
<evidence type="ECO:0000313" key="3">
    <source>
        <dbReference type="Proteomes" id="UP000075615"/>
    </source>
</evidence>
<dbReference type="OrthoDB" id="1122172at2"/>
<dbReference type="STRING" id="296218.AWN68_10820"/>
<protein>
    <submittedName>
        <fullName evidence="2">Uncharacterized protein</fullName>
    </submittedName>
</protein>
<sequence>MNAPSSKPRVIKDFDKLDVEIQEQIKLTYPEGFEDNLIYFTNKEGKRVSALPFETEEKYYLVRMTVEEAQQIIEDDDDYDADGNLKDDIKEEYEEKHAEDEDIEDEGTGFDIADDEGEDEDED</sequence>
<evidence type="ECO:0000256" key="1">
    <source>
        <dbReference type="SAM" id="MobiDB-lite"/>
    </source>
</evidence>
<feature type="region of interest" description="Disordered" evidence="1">
    <location>
        <begin position="94"/>
        <end position="123"/>
    </location>
</feature>
<dbReference type="AlphaFoldDB" id="A0A150X369"/>
<dbReference type="Proteomes" id="UP000075615">
    <property type="component" value="Unassembled WGS sequence"/>
</dbReference>
<keyword evidence="3" id="KW-1185">Reference proteome</keyword>
<reference evidence="2 3" key="1">
    <citation type="submission" date="2016-01" db="EMBL/GenBank/DDBJ databases">
        <title>Genome sequencing of Roseivirga echinicomitans KMM 6058.</title>
        <authorList>
            <person name="Selvaratnam C."/>
            <person name="Thevarajoo S."/>
            <person name="Goh K.M."/>
            <person name="Ee R."/>
            <person name="Chan K.-G."/>
            <person name="Chong C.S."/>
        </authorList>
    </citation>
    <scope>NUCLEOTIDE SEQUENCE [LARGE SCALE GENOMIC DNA]</scope>
    <source>
        <strain evidence="2 3">KMM 6058</strain>
    </source>
</reference>
<evidence type="ECO:0000313" key="2">
    <source>
        <dbReference type="EMBL" id="KYG73170.1"/>
    </source>
</evidence>
<name>A0A150X369_9BACT</name>
<accession>A0A150X369</accession>
<proteinExistence type="predicted"/>
<dbReference type="RefSeq" id="WP_068418337.1">
    <property type="nucleotide sequence ID" value="NZ_LRDB01000050.1"/>
</dbReference>
<feature type="compositionally biased region" description="Acidic residues" evidence="1">
    <location>
        <begin position="100"/>
        <end position="123"/>
    </location>
</feature>
<gene>
    <name evidence="2" type="ORF">AWN68_10820</name>
</gene>
<organism evidence="2 3">
    <name type="scientific">Roseivirga echinicomitans</name>
    <dbReference type="NCBI Taxonomy" id="296218"/>
    <lineage>
        <taxon>Bacteria</taxon>
        <taxon>Pseudomonadati</taxon>
        <taxon>Bacteroidota</taxon>
        <taxon>Cytophagia</taxon>
        <taxon>Cytophagales</taxon>
        <taxon>Roseivirgaceae</taxon>
        <taxon>Roseivirga</taxon>
    </lineage>
</organism>